<organism evidence="2 3">
    <name type="scientific">Pristionchus fissidentatus</name>
    <dbReference type="NCBI Taxonomy" id="1538716"/>
    <lineage>
        <taxon>Eukaryota</taxon>
        <taxon>Metazoa</taxon>
        <taxon>Ecdysozoa</taxon>
        <taxon>Nematoda</taxon>
        <taxon>Chromadorea</taxon>
        <taxon>Rhabditida</taxon>
        <taxon>Rhabditina</taxon>
        <taxon>Diplogasteromorpha</taxon>
        <taxon>Diplogasteroidea</taxon>
        <taxon>Neodiplogasteridae</taxon>
        <taxon>Pristionchus</taxon>
    </lineage>
</organism>
<sequence length="90" mass="10539">QYVLDLYASGEYSKLSKKESKRICGMVTELVMEEETKVLQRKVCEHSLITKLKERDFFCCDLCNATFFNYKQILVHIMSNEHITKASFCC</sequence>
<evidence type="ECO:0000313" key="3">
    <source>
        <dbReference type="Proteomes" id="UP001432322"/>
    </source>
</evidence>
<protein>
    <recommendedName>
        <fullName evidence="1">C2H2-type domain-containing protein</fullName>
    </recommendedName>
</protein>
<reference evidence="2" key="1">
    <citation type="submission" date="2023-10" db="EMBL/GenBank/DDBJ databases">
        <title>Genome assembly of Pristionchus species.</title>
        <authorList>
            <person name="Yoshida K."/>
            <person name="Sommer R.J."/>
        </authorList>
    </citation>
    <scope>NUCLEOTIDE SEQUENCE</scope>
    <source>
        <strain evidence="2">RS5133</strain>
    </source>
</reference>
<comment type="caution">
    <text evidence="2">The sequence shown here is derived from an EMBL/GenBank/DDBJ whole genome shotgun (WGS) entry which is preliminary data.</text>
</comment>
<name>A0AAV5WLZ4_9BILA</name>
<dbReference type="SUPFAM" id="SSF57667">
    <property type="entry name" value="beta-beta-alpha zinc fingers"/>
    <property type="match status" value="1"/>
</dbReference>
<dbReference type="InterPro" id="IPR013087">
    <property type="entry name" value="Znf_C2H2_type"/>
</dbReference>
<proteinExistence type="predicted"/>
<dbReference type="AlphaFoldDB" id="A0AAV5WLZ4"/>
<feature type="non-terminal residue" evidence="2">
    <location>
        <position position="90"/>
    </location>
</feature>
<feature type="non-terminal residue" evidence="2">
    <location>
        <position position="1"/>
    </location>
</feature>
<evidence type="ECO:0000313" key="2">
    <source>
        <dbReference type="EMBL" id="GMT32057.1"/>
    </source>
</evidence>
<dbReference type="InterPro" id="IPR036236">
    <property type="entry name" value="Znf_C2H2_sf"/>
</dbReference>
<dbReference type="EMBL" id="BTSY01000006">
    <property type="protein sequence ID" value="GMT32057.1"/>
    <property type="molecule type" value="Genomic_DNA"/>
</dbReference>
<feature type="domain" description="C2H2-type" evidence="1">
    <location>
        <begin position="59"/>
        <end position="82"/>
    </location>
</feature>
<dbReference type="Proteomes" id="UP001432322">
    <property type="component" value="Unassembled WGS sequence"/>
</dbReference>
<keyword evidence="3" id="KW-1185">Reference proteome</keyword>
<accession>A0AAV5WLZ4</accession>
<evidence type="ECO:0000259" key="1">
    <source>
        <dbReference type="PROSITE" id="PS00028"/>
    </source>
</evidence>
<dbReference type="PROSITE" id="PS00028">
    <property type="entry name" value="ZINC_FINGER_C2H2_1"/>
    <property type="match status" value="1"/>
</dbReference>
<gene>
    <name evidence="2" type="ORF">PFISCL1PPCAC_23354</name>
</gene>